<evidence type="ECO:0000256" key="1">
    <source>
        <dbReference type="ARBA" id="ARBA00022741"/>
    </source>
</evidence>
<dbReference type="GO" id="GO:0016787">
    <property type="term" value="F:hydrolase activity"/>
    <property type="evidence" value="ECO:0007669"/>
    <property type="project" value="UniProtKB-KW"/>
</dbReference>
<dbReference type="GO" id="GO:0004386">
    <property type="term" value="F:helicase activity"/>
    <property type="evidence" value="ECO:0007669"/>
    <property type="project" value="UniProtKB-KW"/>
</dbReference>
<dbReference type="InterPro" id="IPR014001">
    <property type="entry name" value="Helicase_ATP-bd"/>
</dbReference>
<dbReference type="Pfam" id="PF00176">
    <property type="entry name" value="SNF2-rel_dom"/>
    <property type="match status" value="1"/>
</dbReference>
<keyword evidence="4" id="KW-0067">ATP-binding</keyword>
<dbReference type="GO" id="GO:0006281">
    <property type="term" value="P:DNA repair"/>
    <property type="evidence" value="ECO:0007669"/>
    <property type="project" value="TreeGrafter"/>
</dbReference>
<dbReference type="InterPro" id="IPR027417">
    <property type="entry name" value="P-loop_NTPase"/>
</dbReference>
<evidence type="ECO:0000256" key="2">
    <source>
        <dbReference type="ARBA" id="ARBA00022801"/>
    </source>
</evidence>
<dbReference type="SUPFAM" id="SSF52540">
    <property type="entry name" value="P-loop containing nucleoside triphosphate hydrolases"/>
    <property type="match status" value="2"/>
</dbReference>
<dbReference type="GO" id="GO:0008094">
    <property type="term" value="F:ATP-dependent activity, acting on DNA"/>
    <property type="evidence" value="ECO:0007669"/>
    <property type="project" value="TreeGrafter"/>
</dbReference>
<feature type="domain" description="RING-type" evidence="6">
    <location>
        <begin position="374"/>
        <end position="413"/>
    </location>
</feature>
<keyword evidence="5" id="KW-0863">Zinc-finger</keyword>
<keyword evidence="3 7" id="KW-0347">Helicase</keyword>
<dbReference type="Gene3D" id="3.40.50.300">
    <property type="entry name" value="P-loop containing nucleotide triphosphate hydrolases"/>
    <property type="match status" value="2"/>
</dbReference>
<sequence length="567" mass="65221">MDVVNYLLDEKSPKSKQPEAISIQLKPHQLASLYRMCMLDRDCGMTMKSAGIKVRSNIAILADLAGYGKTVTFLSLVELLKAKDIHWMPQAQTYITEGYGITLTKEREHENINTSLLVVPDNLVDHWKQHLDDYTELSYEIVETGTCNKILVEDYDLILCPARYYNKFNKENREYFWNRVAFDEADSIHIPNTEHINARFLWLITATYDNIPRRRNKGFLRNLFKPTSYWEDPIRTYFYPVVVKGSDEFVKKSFSLIEPEIRYVECLTPNYIKAIREYINPHILELVNAGDIDGAISALGGNVDTDRNIIELVTRGLKNNITIVRAKIDTLDQLEISEYEREGKRTKFENKLCSLKVRLKSLEQAISEAADSDCTICCDRLRHPTLTPCCNNMFCAECLLKWLKYNNICPYCRGRFDPTGLQTITTAVHSNRPRQTKPKQDKLCTLVKIIKNNPAGQYIIFSGHAVSFSEIGQTLNSFDICFGMLTTTLQTETTLDKFRKGILSVILLDAEHNGVGIEIPQTTDVILYHQMRKSLETQAIARAQRPGRNGQLRVWKLKYQHEYAKLM</sequence>
<dbReference type="EMBL" id="MK500346">
    <property type="protein sequence ID" value="QBK87226.1"/>
    <property type="molecule type" value="Genomic_DNA"/>
</dbReference>
<reference evidence="7" key="1">
    <citation type="journal article" date="2019" name="MBio">
        <title>Virus Genomes from Deep Sea Sediments Expand the Ocean Megavirome and Support Independent Origins of Viral Gigantism.</title>
        <authorList>
            <person name="Backstrom D."/>
            <person name="Yutin N."/>
            <person name="Jorgensen S.L."/>
            <person name="Dharamshi J."/>
            <person name="Homa F."/>
            <person name="Zaremba-Niedwiedzka K."/>
            <person name="Spang A."/>
            <person name="Wolf Y.I."/>
            <person name="Koonin E.V."/>
            <person name="Ettema T.J."/>
        </authorList>
    </citation>
    <scope>NUCLEOTIDE SEQUENCE</scope>
</reference>
<evidence type="ECO:0000256" key="5">
    <source>
        <dbReference type="PROSITE-ProRule" id="PRU00175"/>
    </source>
</evidence>
<dbReference type="SUPFAM" id="SSF57850">
    <property type="entry name" value="RING/U-box"/>
    <property type="match status" value="1"/>
</dbReference>
<keyword evidence="2" id="KW-0378">Hydrolase</keyword>
<dbReference type="Pfam" id="PF13639">
    <property type="entry name" value="zf-RING_2"/>
    <property type="match status" value="1"/>
</dbReference>
<dbReference type="InterPro" id="IPR000330">
    <property type="entry name" value="SNF2_N"/>
</dbReference>
<keyword evidence="5" id="KW-0479">Metal-binding</keyword>
<proteinExistence type="predicted"/>
<dbReference type="Gene3D" id="3.30.40.10">
    <property type="entry name" value="Zinc/RING finger domain, C3HC4 (zinc finger)"/>
    <property type="match status" value="1"/>
</dbReference>
<accession>A0A481YXL0</accession>
<dbReference type="PROSITE" id="PS50089">
    <property type="entry name" value="ZF_RING_2"/>
    <property type="match status" value="1"/>
</dbReference>
<evidence type="ECO:0000313" key="7">
    <source>
        <dbReference type="EMBL" id="QBK87226.1"/>
    </source>
</evidence>
<evidence type="ECO:0000256" key="4">
    <source>
        <dbReference type="ARBA" id="ARBA00022840"/>
    </source>
</evidence>
<dbReference type="GO" id="GO:0008270">
    <property type="term" value="F:zinc ion binding"/>
    <property type="evidence" value="ECO:0007669"/>
    <property type="project" value="UniProtKB-KW"/>
</dbReference>
<dbReference type="SMART" id="SM00487">
    <property type="entry name" value="DEXDc"/>
    <property type="match status" value="1"/>
</dbReference>
<dbReference type="PANTHER" id="PTHR45626:SF17">
    <property type="entry name" value="HELICASE-LIKE TRANSCRIPTION FACTOR"/>
    <property type="match status" value="1"/>
</dbReference>
<dbReference type="InterPro" id="IPR050628">
    <property type="entry name" value="SNF2_RAD54_helicase_TF"/>
</dbReference>
<dbReference type="InterPro" id="IPR013083">
    <property type="entry name" value="Znf_RING/FYVE/PHD"/>
</dbReference>
<dbReference type="InterPro" id="IPR001841">
    <property type="entry name" value="Znf_RING"/>
</dbReference>
<keyword evidence="5" id="KW-0862">Zinc</keyword>
<dbReference type="PANTHER" id="PTHR45626">
    <property type="entry name" value="TRANSCRIPTION TERMINATION FACTOR 2-RELATED"/>
    <property type="match status" value="1"/>
</dbReference>
<keyword evidence="1" id="KW-0547">Nucleotide-binding</keyword>
<dbReference type="GO" id="GO:0005524">
    <property type="term" value="F:ATP binding"/>
    <property type="evidence" value="ECO:0007669"/>
    <property type="project" value="UniProtKB-KW"/>
</dbReference>
<protein>
    <submittedName>
        <fullName evidence="7">DEAD/SNF2-like helicase</fullName>
    </submittedName>
</protein>
<evidence type="ECO:0000256" key="3">
    <source>
        <dbReference type="ARBA" id="ARBA00022806"/>
    </source>
</evidence>
<name>A0A481YXL0_9VIRU</name>
<evidence type="ECO:0000259" key="6">
    <source>
        <dbReference type="PROSITE" id="PS50089"/>
    </source>
</evidence>
<organism evidence="7">
    <name type="scientific">Marseillevirus LCMAC201</name>
    <dbReference type="NCBI Taxonomy" id="2506605"/>
    <lineage>
        <taxon>Viruses</taxon>
        <taxon>Varidnaviria</taxon>
        <taxon>Bamfordvirae</taxon>
        <taxon>Nucleocytoviricota</taxon>
        <taxon>Megaviricetes</taxon>
        <taxon>Pimascovirales</taxon>
        <taxon>Pimascovirales incertae sedis</taxon>
        <taxon>Marseilleviridae</taxon>
    </lineage>
</organism>
<gene>
    <name evidence="7" type="ORF">LCMAC201_01280</name>
</gene>